<evidence type="ECO:0000259" key="7">
    <source>
        <dbReference type="PROSITE" id="PS50850"/>
    </source>
</evidence>
<reference evidence="8 9" key="1">
    <citation type="submission" date="2009-01" db="EMBL/GenBank/DDBJ databases">
        <authorList>
            <person name="Fulton L."/>
            <person name="Clifton S."/>
            <person name="Chinwalla A.T."/>
            <person name="Mitreva M."/>
            <person name="Sodergren E."/>
            <person name="Weinstock G."/>
            <person name="Clifton S."/>
            <person name="Dooling D.J."/>
            <person name="Fulton B."/>
            <person name="Minx P."/>
            <person name="Pepin K.H."/>
            <person name="Johnson M."/>
            <person name="Bhonagiri V."/>
            <person name="Nash W.E."/>
            <person name="Mardis E.R."/>
            <person name="Wilson R.K."/>
        </authorList>
    </citation>
    <scope>NUCLEOTIDE SEQUENCE [LARGE SCALE GENOMIC DNA]</scope>
    <source>
        <strain evidence="8 9">ATCC 33806</strain>
    </source>
</reference>
<dbReference type="InterPro" id="IPR011701">
    <property type="entry name" value="MFS"/>
</dbReference>
<dbReference type="EMBL" id="ACEB01000018">
    <property type="protein sequence ID" value="EEG27337.1"/>
    <property type="molecule type" value="Genomic_DNA"/>
</dbReference>
<dbReference type="HOGENOM" id="CLU_001265_60_2_11"/>
<comment type="caution">
    <text evidence="8">The sequence shown here is derived from an EMBL/GenBank/DDBJ whole genome shotgun (WGS) entry which is preliminary data.</text>
</comment>
<comment type="subcellular location">
    <subcellularLocation>
        <location evidence="1">Cell membrane</location>
        <topology evidence="1">Multi-pass membrane protein</topology>
    </subcellularLocation>
</comment>
<evidence type="ECO:0000256" key="6">
    <source>
        <dbReference type="ARBA" id="ARBA00023136"/>
    </source>
</evidence>
<evidence type="ECO:0000256" key="3">
    <source>
        <dbReference type="ARBA" id="ARBA00022475"/>
    </source>
</evidence>
<dbReference type="SUPFAM" id="SSF103473">
    <property type="entry name" value="MFS general substrate transporter"/>
    <property type="match status" value="1"/>
</dbReference>
<evidence type="ECO:0000313" key="8">
    <source>
        <dbReference type="EMBL" id="EEG27337.1"/>
    </source>
</evidence>
<sequence length="437" mass="46567">MKDPTLTSQTRIGRSALTAQLRSFRRLPLAVRLLLFTEMMFNIGFYLVVPFLATYMSESLAATGTMIGLVLGLRTFSQQGLFFLGGALTDRFGVKRILLIGITIRIIGFVAAGLSHTTMQLMVAVILIGFAAALFSPAAEASFAVAGREAEDEGIITRSDLFALDALFLRIGALIGPVLGALLLSSGFDVMCFIAAGIFGILLVSHAIIIPTVDTPAGEPLLASLTTVLRNPLFLVFALFYSTGLVSYNQQYLLLPIELERATGSQSALGWMFVFASVLVLTLQMPLAAWAQRRSAAASLMVGFGAMALCFAIVAMAAPFPPFSGVGALIPALMMLVFLHVGQMIALPIARDLVGIIAAEKHVGTYFGFLNSFGGLAVLISSLVLGRLEDWAKTPQPPATVPWLLLTAALLLSTVALPKIAVIATRRRKALVESVTD</sequence>
<proteinExistence type="predicted"/>
<keyword evidence="3" id="KW-1003">Cell membrane</keyword>
<evidence type="ECO:0000256" key="1">
    <source>
        <dbReference type="ARBA" id="ARBA00004651"/>
    </source>
</evidence>
<dbReference type="Proteomes" id="UP000006247">
    <property type="component" value="Unassembled WGS sequence"/>
</dbReference>
<dbReference type="Pfam" id="PF07690">
    <property type="entry name" value="MFS_1"/>
    <property type="match status" value="1"/>
</dbReference>
<keyword evidence="6" id="KW-0472">Membrane</keyword>
<dbReference type="PANTHER" id="PTHR23517">
    <property type="entry name" value="RESISTANCE PROTEIN MDTM, PUTATIVE-RELATED-RELATED"/>
    <property type="match status" value="1"/>
</dbReference>
<evidence type="ECO:0000256" key="4">
    <source>
        <dbReference type="ARBA" id="ARBA00022692"/>
    </source>
</evidence>
<dbReference type="PANTHER" id="PTHR23517:SF2">
    <property type="entry name" value="MULTIDRUG RESISTANCE PROTEIN MDTH"/>
    <property type="match status" value="1"/>
</dbReference>
<dbReference type="GO" id="GO:0022857">
    <property type="term" value="F:transmembrane transporter activity"/>
    <property type="evidence" value="ECO:0007669"/>
    <property type="project" value="InterPro"/>
</dbReference>
<dbReference type="Gene3D" id="1.20.1250.20">
    <property type="entry name" value="MFS general substrate transporter like domains"/>
    <property type="match status" value="1"/>
</dbReference>
<keyword evidence="2" id="KW-0813">Transport</keyword>
<protein>
    <submittedName>
        <fullName evidence="8">Transporter, major facilitator family protein</fullName>
    </submittedName>
</protein>
<evidence type="ECO:0000256" key="5">
    <source>
        <dbReference type="ARBA" id="ARBA00022989"/>
    </source>
</evidence>
<name>C0E2D5_9CORY</name>
<organism evidence="8 9">
    <name type="scientific">Corynebacterium matruchotii ATCC 33806</name>
    <dbReference type="NCBI Taxonomy" id="566549"/>
    <lineage>
        <taxon>Bacteria</taxon>
        <taxon>Bacillati</taxon>
        <taxon>Actinomycetota</taxon>
        <taxon>Actinomycetes</taxon>
        <taxon>Mycobacteriales</taxon>
        <taxon>Corynebacteriaceae</taxon>
        <taxon>Corynebacterium</taxon>
    </lineage>
</organism>
<keyword evidence="4" id="KW-0812">Transmembrane</keyword>
<dbReference type="AlphaFoldDB" id="C0E2D5"/>
<dbReference type="PROSITE" id="PS50850">
    <property type="entry name" value="MFS"/>
    <property type="match status" value="1"/>
</dbReference>
<evidence type="ECO:0000313" key="9">
    <source>
        <dbReference type="Proteomes" id="UP000006247"/>
    </source>
</evidence>
<dbReference type="GO" id="GO:0005886">
    <property type="term" value="C:plasma membrane"/>
    <property type="evidence" value="ECO:0007669"/>
    <property type="project" value="UniProtKB-SubCell"/>
</dbReference>
<keyword evidence="5" id="KW-1133">Transmembrane helix</keyword>
<evidence type="ECO:0000256" key="2">
    <source>
        <dbReference type="ARBA" id="ARBA00022448"/>
    </source>
</evidence>
<dbReference type="InterPro" id="IPR036259">
    <property type="entry name" value="MFS_trans_sf"/>
</dbReference>
<dbReference type="InterPro" id="IPR050171">
    <property type="entry name" value="MFS_Transporters"/>
</dbReference>
<gene>
    <name evidence="8" type="ORF">CORMATOL_01140</name>
</gene>
<dbReference type="InterPro" id="IPR020846">
    <property type="entry name" value="MFS_dom"/>
</dbReference>
<feature type="domain" description="Major facilitator superfamily (MFS) profile" evidence="7">
    <location>
        <begin position="30"/>
        <end position="426"/>
    </location>
</feature>
<accession>C0E2D5</accession>